<dbReference type="Pfam" id="PF01381">
    <property type="entry name" value="HTH_3"/>
    <property type="match status" value="1"/>
</dbReference>
<keyword evidence="5" id="KW-1185">Reference proteome</keyword>
<evidence type="ECO:0000259" key="2">
    <source>
        <dbReference type="PROSITE" id="PS50943"/>
    </source>
</evidence>
<dbReference type="KEGG" id="cfer:D4Z93_03290"/>
<proteinExistence type="predicted"/>
<dbReference type="OrthoDB" id="1766270at2"/>
<evidence type="ECO:0000313" key="5">
    <source>
        <dbReference type="Proteomes" id="UP000266301"/>
    </source>
</evidence>
<gene>
    <name evidence="3" type="ORF">D4Z93_03290</name>
    <name evidence="4" type="ORF">D4Z93_03380</name>
</gene>
<dbReference type="SUPFAM" id="SSF47413">
    <property type="entry name" value="lambda repressor-like DNA-binding domains"/>
    <property type="match status" value="1"/>
</dbReference>
<feature type="domain" description="HTH cro/C1-type" evidence="2">
    <location>
        <begin position="7"/>
        <end position="61"/>
    </location>
</feature>
<dbReference type="RefSeq" id="WP_119970379.1">
    <property type="nucleotide sequence ID" value="NZ_CP032416.1"/>
</dbReference>
<evidence type="ECO:0000256" key="1">
    <source>
        <dbReference type="ARBA" id="ARBA00023125"/>
    </source>
</evidence>
<dbReference type="InterPro" id="IPR001387">
    <property type="entry name" value="Cro/C1-type_HTH"/>
</dbReference>
<name>A0A386H238_9CLOT</name>
<sequence>MEIGSKIKKIRESKGLTQKQLAEKIGVTPVTITRYENDNRKPDFDTLEKIADYFNVSIDYLLGRTDSKEIISNPKKDTSVEKISESLSDDPELANFWNTLKEREDLKLLFKQTKDMVPNDIKKIVRIIKAIEDEEDKNDG</sequence>
<evidence type="ECO:0000313" key="3">
    <source>
        <dbReference type="EMBL" id="AYD39598.1"/>
    </source>
</evidence>
<dbReference type="InterPro" id="IPR010982">
    <property type="entry name" value="Lambda_DNA-bd_dom_sf"/>
</dbReference>
<keyword evidence="1" id="KW-0238">DNA-binding</keyword>
<dbReference type="CDD" id="cd00093">
    <property type="entry name" value="HTH_XRE"/>
    <property type="match status" value="1"/>
</dbReference>
<dbReference type="GO" id="GO:0003677">
    <property type="term" value="F:DNA binding"/>
    <property type="evidence" value="ECO:0007669"/>
    <property type="project" value="UniProtKB-KW"/>
</dbReference>
<dbReference type="AlphaFoldDB" id="A0A386H238"/>
<dbReference type="Gene3D" id="1.10.260.40">
    <property type="entry name" value="lambda repressor-like DNA-binding domains"/>
    <property type="match status" value="1"/>
</dbReference>
<organism evidence="4 5">
    <name type="scientific">Clostridium fermenticellae</name>
    <dbReference type="NCBI Taxonomy" id="2068654"/>
    <lineage>
        <taxon>Bacteria</taxon>
        <taxon>Bacillati</taxon>
        <taxon>Bacillota</taxon>
        <taxon>Clostridia</taxon>
        <taxon>Eubacteriales</taxon>
        <taxon>Clostridiaceae</taxon>
        <taxon>Clostridium</taxon>
    </lineage>
</organism>
<reference evidence="4" key="1">
    <citation type="submission" date="2018-09" db="EMBL/GenBank/DDBJ databases">
        <authorList>
            <person name="Xu P.-X."/>
            <person name="Chai L.-J."/>
            <person name="Qiu T."/>
            <person name="Zhang X.-J."/>
            <person name="Lu Z.-M."/>
            <person name="Xiao C."/>
            <person name="Wang S.-T."/>
            <person name="Shen C.-H."/>
            <person name="Shi J.-S."/>
            <person name="Xu Z.-H."/>
        </authorList>
    </citation>
    <scope>NUCLEOTIDE SEQUENCE</scope>
    <source>
        <strain evidence="4">JN500901</strain>
    </source>
</reference>
<dbReference type="EMBL" id="CP032416">
    <property type="protein sequence ID" value="AYD39598.1"/>
    <property type="molecule type" value="Genomic_DNA"/>
</dbReference>
<dbReference type="PROSITE" id="PS50943">
    <property type="entry name" value="HTH_CROC1"/>
    <property type="match status" value="1"/>
</dbReference>
<dbReference type="Proteomes" id="UP000266301">
    <property type="component" value="Chromosome"/>
</dbReference>
<reference evidence="4 5" key="2">
    <citation type="journal article" date="2019" name="Int. J. Syst. Evol. Microbiol.">
        <title>Clostridium fermenticellae sp. nov., isolated from the mud in a fermentation cellar for the production of the Chinese liquor, baijiu.</title>
        <authorList>
            <person name="Xu P.X."/>
            <person name="Chai L.J."/>
            <person name="Qiu T."/>
            <person name="Zhang X.J."/>
            <person name="Lu Z.M."/>
            <person name="Xiao C."/>
            <person name="Wang S.T."/>
            <person name="Shen C.H."/>
            <person name="Shi J.S."/>
            <person name="Xu Z.H."/>
        </authorList>
    </citation>
    <scope>NUCLEOTIDE SEQUENCE [LARGE SCALE GENOMIC DNA]</scope>
    <source>
        <strain evidence="4 5">JN500901</strain>
    </source>
</reference>
<dbReference type="EMBL" id="CP032416">
    <property type="protein sequence ID" value="AYD39613.1"/>
    <property type="molecule type" value="Genomic_DNA"/>
</dbReference>
<protein>
    <submittedName>
        <fullName evidence="4">Helix-turn-helix domain-containing protein</fullName>
    </submittedName>
</protein>
<accession>A0A386H238</accession>
<dbReference type="KEGG" id="cfer:D4Z93_03380"/>
<dbReference type="PANTHER" id="PTHR46558">
    <property type="entry name" value="TRACRIPTIONAL REGULATORY PROTEIN-RELATED-RELATED"/>
    <property type="match status" value="1"/>
</dbReference>
<dbReference type="SMART" id="SM00530">
    <property type="entry name" value="HTH_XRE"/>
    <property type="match status" value="1"/>
</dbReference>
<evidence type="ECO:0000313" key="4">
    <source>
        <dbReference type="EMBL" id="AYD39613.1"/>
    </source>
</evidence>
<dbReference type="PANTHER" id="PTHR46558:SF11">
    <property type="entry name" value="HTH-TYPE TRANSCRIPTIONAL REGULATOR XRE"/>
    <property type="match status" value="1"/>
</dbReference>